<gene>
    <name evidence="2" type="ORF">M896_011580</name>
</gene>
<evidence type="ECO:0000313" key="2">
    <source>
        <dbReference type="EMBL" id="KHN70504.1"/>
    </source>
</evidence>
<dbReference type="GO" id="GO:0005548">
    <property type="term" value="F:phospholipid transporter activity"/>
    <property type="evidence" value="ECO:0007669"/>
    <property type="project" value="InterPro"/>
</dbReference>
<dbReference type="PANTHER" id="PTHR10658:SF11">
    <property type="entry name" value="VIBRATOR, ISOFORM B"/>
    <property type="match status" value="1"/>
</dbReference>
<dbReference type="AlphaFoldDB" id="A0A0B2UMI6"/>
<dbReference type="PANTHER" id="PTHR10658">
    <property type="entry name" value="PHOSPHATIDYLINOSITOL TRANSFER PROTEIN"/>
    <property type="match status" value="1"/>
</dbReference>
<sequence length="241" mass="27903">MSKVEKIYVTVLPMTTDEYVDGQKHAISTMTELESLGGLKVEQIGNDTVVHETLGKSDRTHKVMHLKSKIPRILHSMIPEDAFVVEEISHNARTKCHTVYKNRYFSHDTFKMAFYTVNMDGHEIHENPFEYCVDLAGTIEKVHIDLHCDPVDPLFDPSTYYHEESGRGRLVDGWISAYQSKGIPMMVSYKHLSVEVNNFMMGKWVSDEIEKSMRSMIASVQQRIFCTMHEWYKHSKHGRCE</sequence>
<name>A0A0B2UMI6_9MICR</name>
<evidence type="ECO:0000259" key="1">
    <source>
        <dbReference type="Pfam" id="PF02121"/>
    </source>
</evidence>
<evidence type="ECO:0000313" key="3">
    <source>
        <dbReference type="Proteomes" id="UP000031056"/>
    </source>
</evidence>
<dbReference type="EMBL" id="JOKQ01000001">
    <property type="protein sequence ID" value="KHN70504.1"/>
    <property type="molecule type" value="Genomic_DNA"/>
</dbReference>
<dbReference type="Proteomes" id="UP000031056">
    <property type="component" value="Unassembled WGS sequence"/>
</dbReference>
<dbReference type="InParanoid" id="A0A0B2UMI6"/>
<dbReference type="SUPFAM" id="SSF55961">
    <property type="entry name" value="Bet v1-like"/>
    <property type="match status" value="1"/>
</dbReference>
<dbReference type="Gene3D" id="3.30.530.20">
    <property type="match status" value="1"/>
</dbReference>
<feature type="domain" description="Phosphatidylinositol transfer protein N-terminal" evidence="1">
    <location>
        <begin position="6"/>
        <end position="234"/>
    </location>
</feature>
<reference evidence="2 3" key="1">
    <citation type="journal article" date="2014" name="MBio">
        <title>The Ordospora colligata genome; evolution of extreme reduction in microsporidia and host-to-parasite horizontal gene transfer.</title>
        <authorList>
            <person name="Pombert J.-F."/>
            <person name="Haag K.L."/>
            <person name="Beidas S."/>
            <person name="Ebert D."/>
            <person name="Keeling P.J."/>
        </authorList>
    </citation>
    <scope>NUCLEOTIDE SEQUENCE [LARGE SCALE GENOMIC DNA]</scope>
    <source>
        <strain evidence="2 3">OC4</strain>
    </source>
</reference>
<dbReference type="VEuPathDB" id="MicrosporidiaDB:M896_011580"/>
<dbReference type="InterPro" id="IPR055261">
    <property type="entry name" value="PI_transfer_N"/>
</dbReference>
<dbReference type="STRING" id="1354746.A0A0B2UMI6"/>
<dbReference type="Pfam" id="PF02121">
    <property type="entry name" value="IP_trans"/>
    <property type="match status" value="1"/>
</dbReference>
<dbReference type="GeneID" id="26261001"/>
<proteinExistence type="predicted"/>
<protein>
    <submittedName>
        <fullName evidence="2">Phosphatidylinositol transfer protein</fullName>
    </submittedName>
</protein>
<dbReference type="OrthoDB" id="18453at2759"/>
<dbReference type="RefSeq" id="XP_014564546.1">
    <property type="nucleotide sequence ID" value="XM_014709060.1"/>
</dbReference>
<dbReference type="InterPro" id="IPR023393">
    <property type="entry name" value="START-like_dom_sf"/>
</dbReference>
<keyword evidence="3" id="KW-1185">Reference proteome</keyword>
<comment type="caution">
    <text evidence="2">The sequence shown here is derived from an EMBL/GenBank/DDBJ whole genome shotgun (WGS) entry which is preliminary data.</text>
</comment>
<accession>A0A0B2UMI6</accession>
<dbReference type="HOGENOM" id="CLU_046509_0_0_1"/>
<organism evidence="2 3">
    <name type="scientific">Ordospora colligata OC4</name>
    <dbReference type="NCBI Taxonomy" id="1354746"/>
    <lineage>
        <taxon>Eukaryota</taxon>
        <taxon>Fungi</taxon>
        <taxon>Fungi incertae sedis</taxon>
        <taxon>Microsporidia</taxon>
        <taxon>Ordosporidae</taxon>
        <taxon>Ordospora</taxon>
    </lineage>
</organism>
<dbReference type="InterPro" id="IPR001666">
    <property type="entry name" value="PI_transfer"/>
</dbReference>